<dbReference type="PROSITE" id="PS51257">
    <property type="entry name" value="PROKAR_LIPOPROTEIN"/>
    <property type="match status" value="1"/>
</dbReference>
<protein>
    <submittedName>
        <fullName evidence="1">Uncharacterized protein</fullName>
    </submittedName>
</protein>
<keyword evidence="2" id="KW-1185">Reference proteome</keyword>
<dbReference type="RefSeq" id="WP_087198399.1">
    <property type="nucleotide sequence ID" value="NZ_PPEL01000049.1"/>
</dbReference>
<dbReference type="Proteomes" id="UP000236488">
    <property type="component" value="Unassembled WGS sequence"/>
</dbReference>
<dbReference type="AlphaFoldDB" id="A0A2K2U4E6"/>
<dbReference type="EMBL" id="PPEL01000049">
    <property type="protein sequence ID" value="PNV65078.1"/>
    <property type="molecule type" value="Genomic_DNA"/>
</dbReference>
<evidence type="ECO:0000313" key="1">
    <source>
        <dbReference type="EMBL" id="PNV65078.1"/>
    </source>
</evidence>
<organism evidence="1 2">
    <name type="scientific">Rubneribacter badeniensis</name>
    <dbReference type="NCBI Taxonomy" id="2070688"/>
    <lineage>
        <taxon>Bacteria</taxon>
        <taxon>Bacillati</taxon>
        <taxon>Actinomycetota</taxon>
        <taxon>Coriobacteriia</taxon>
        <taxon>Eggerthellales</taxon>
        <taxon>Eggerthellaceae</taxon>
        <taxon>Rubneribacter</taxon>
    </lineage>
</organism>
<comment type="caution">
    <text evidence="1">The sequence shown here is derived from an EMBL/GenBank/DDBJ whole genome shotgun (WGS) entry which is preliminary data.</text>
</comment>
<evidence type="ECO:0000313" key="2">
    <source>
        <dbReference type="Proteomes" id="UP000236488"/>
    </source>
</evidence>
<reference evidence="1 2" key="1">
    <citation type="journal article" date="2018" name="Int. J. Syst. Evol. Microbiol.">
        <title>Rubneribacter badeniensis gen. nov., sp. nov. and Enteroscipio rubneri gen. nov., sp. nov., new members of the Eggerthellaceae isolated from human faeces.</title>
        <authorList>
            <person name="Danylec N."/>
            <person name="Gobl A."/>
            <person name="Stoll D.A."/>
            <person name="Hetzer B."/>
            <person name="Kulling S.E."/>
            <person name="Huch M."/>
        </authorList>
    </citation>
    <scope>NUCLEOTIDE SEQUENCE [LARGE SCALE GENOMIC DNA]</scope>
    <source>
        <strain evidence="1 2">ResAG-85</strain>
    </source>
</reference>
<proteinExistence type="predicted"/>
<accession>A0A2K2U4E6</accession>
<sequence>MANAARGKRILVAAALVGACSLVAVPAYGFYYVHNDELVATESKGAIEIVCTLDETASNGGVKTGVIMVPEGSTVGDCLKEAVVSNENQNGLEAIHDYSVSSLADDLSDKQYTCTVHKAASQAPGTQTTYDSAGTDGEDTVLERWDSVVITVA</sequence>
<name>A0A2K2U4E6_9ACTN</name>
<gene>
    <name evidence="1" type="ORF">C2L80_08545</name>
</gene>